<organism evidence="2 3">
    <name type="scientific">Maribacter sedimenticola</name>
    <dbReference type="NCBI Taxonomy" id="228956"/>
    <lineage>
        <taxon>Bacteria</taxon>
        <taxon>Pseudomonadati</taxon>
        <taxon>Bacteroidota</taxon>
        <taxon>Flavobacteriia</taxon>
        <taxon>Flavobacteriales</taxon>
        <taxon>Flavobacteriaceae</taxon>
        <taxon>Maribacter</taxon>
    </lineage>
</organism>
<dbReference type="Proteomes" id="UP000198337">
    <property type="component" value="Unassembled WGS sequence"/>
</dbReference>
<proteinExistence type="predicted"/>
<reference evidence="2 3" key="1">
    <citation type="submission" date="2017-06" db="EMBL/GenBank/DDBJ databases">
        <authorList>
            <person name="Varghese N."/>
            <person name="Submissions S."/>
        </authorList>
    </citation>
    <scope>NUCLEOTIDE SEQUENCE [LARGE SCALE GENOMIC DNA]</scope>
    <source>
        <strain evidence="2 3">DSM 19840</strain>
    </source>
</reference>
<feature type="transmembrane region" description="Helical" evidence="1">
    <location>
        <begin position="12"/>
        <end position="33"/>
    </location>
</feature>
<evidence type="ECO:0000313" key="3">
    <source>
        <dbReference type="Proteomes" id="UP000198337"/>
    </source>
</evidence>
<sequence length="111" mass="12825">MALLKKIQASSLMETLVATVLIVIIFMISSMVLNNIVTTNIIHNTEKIEERMHKLEYEFMHNAIHLPYQEDFELWEISISKDSRQKGQVVLLVATNSKTHISFTKSLLHED</sequence>
<keyword evidence="1" id="KW-0812">Transmembrane</keyword>
<accession>A0ABY1SMR0</accession>
<keyword evidence="1" id="KW-1133">Transmembrane helix</keyword>
<dbReference type="RefSeq" id="WP_089263227.1">
    <property type="nucleotide sequence ID" value="NZ_FZNV01000011.1"/>
</dbReference>
<evidence type="ECO:0008006" key="4">
    <source>
        <dbReference type="Google" id="ProtNLM"/>
    </source>
</evidence>
<gene>
    <name evidence="2" type="ORF">SAMN04488009_0163</name>
</gene>
<evidence type="ECO:0000256" key="1">
    <source>
        <dbReference type="SAM" id="Phobius"/>
    </source>
</evidence>
<comment type="caution">
    <text evidence="2">The sequence shown here is derived from an EMBL/GenBank/DDBJ whole genome shotgun (WGS) entry which is preliminary data.</text>
</comment>
<keyword evidence="3" id="KW-1185">Reference proteome</keyword>
<protein>
    <recommendedName>
        <fullName evidence="4">Type II secretion system protein</fullName>
    </recommendedName>
</protein>
<dbReference type="EMBL" id="FZNV01000011">
    <property type="protein sequence ID" value="SNR80568.1"/>
    <property type="molecule type" value="Genomic_DNA"/>
</dbReference>
<evidence type="ECO:0000313" key="2">
    <source>
        <dbReference type="EMBL" id="SNR80568.1"/>
    </source>
</evidence>
<keyword evidence="1" id="KW-0472">Membrane</keyword>
<name>A0ABY1SMR0_9FLAO</name>